<gene>
    <name evidence="10" type="ORF">METZ01_LOCUS221617</name>
</gene>
<evidence type="ECO:0000256" key="6">
    <source>
        <dbReference type="ARBA" id="ARBA00022747"/>
    </source>
</evidence>
<sequence length="353" mass="40707">MRDVISEKMGISSGSIHKLLYIEEHQPDLLKLIDDGDMSINGAYKETKRQMNIISLSEYVYERKKNVPLNIENLNIYNKTSEDMSEVGNASVQTIVTSPPYYNKRTYGVDGQIGWESSIEEHLERLMTVMSECKRVLKENGSLFLVIGDSYDENGSLRQIPNRLSTRMADDGWILRNTLIWYKTNAKPENGRIKRWGTSYEYIFFFVRSMDYSFDMDKIRVPYTTEPTRHAPRHHKTNTSTFMNQQTNLQHPLGRVPRDFIEDDVIKTSFNQKEKFVPDENLEHGATFPEKLIRPFILATSKENDLVLDPFIGSGTTAKVSLENGRTCVGYEISPVFVDTSYQRCGQVKVIRI</sequence>
<dbReference type="Gene3D" id="3.40.50.150">
    <property type="entry name" value="Vaccinia Virus protein VP39"/>
    <property type="match status" value="1"/>
</dbReference>
<keyword evidence="7" id="KW-0238">DNA-binding</keyword>
<keyword evidence="5" id="KW-0949">S-adenosyl-L-methionine</keyword>
<dbReference type="GO" id="GO:0009307">
    <property type="term" value="P:DNA restriction-modification system"/>
    <property type="evidence" value="ECO:0007669"/>
    <property type="project" value="UniProtKB-KW"/>
</dbReference>
<dbReference type="EMBL" id="UINC01052898">
    <property type="protein sequence ID" value="SVB68763.1"/>
    <property type="molecule type" value="Genomic_DNA"/>
</dbReference>
<feature type="domain" description="DNA methylase N-4/N-6" evidence="9">
    <location>
        <begin position="92"/>
        <end position="341"/>
    </location>
</feature>
<evidence type="ECO:0000256" key="7">
    <source>
        <dbReference type="ARBA" id="ARBA00023125"/>
    </source>
</evidence>
<dbReference type="PANTHER" id="PTHR13370">
    <property type="entry name" value="RNA METHYLASE-RELATED"/>
    <property type="match status" value="1"/>
</dbReference>
<dbReference type="GO" id="GO:0032259">
    <property type="term" value="P:methylation"/>
    <property type="evidence" value="ECO:0007669"/>
    <property type="project" value="UniProtKB-KW"/>
</dbReference>
<evidence type="ECO:0000256" key="1">
    <source>
        <dbReference type="ARBA" id="ARBA00010203"/>
    </source>
</evidence>
<dbReference type="GO" id="GO:0008170">
    <property type="term" value="F:N-methyltransferase activity"/>
    <property type="evidence" value="ECO:0007669"/>
    <property type="project" value="InterPro"/>
</dbReference>
<evidence type="ECO:0000256" key="2">
    <source>
        <dbReference type="ARBA" id="ARBA00012185"/>
    </source>
</evidence>
<name>A0A382G2G6_9ZZZZ</name>
<dbReference type="PROSITE" id="PS00093">
    <property type="entry name" value="N4_MTASE"/>
    <property type="match status" value="1"/>
</dbReference>
<organism evidence="10">
    <name type="scientific">marine metagenome</name>
    <dbReference type="NCBI Taxonomy" id="408172"/>
    <lineage>
        <taxon>unclassified sequences</taxon>
        <taxon>metagenomes</taxon>
        <taxon>ecological metagenomes</taxon>
    </lineage>
</organism>
<dbReference type="GO" id="GO:0003677">
    <property type="term" value="F:DNA binding"/>
    <property type="evidence" value="ECO:0007669"/>
    <property type="project" value="UniProtKB-KW"/>
</dbReference>
<evidence type="ECO:0000256" key="3">
    <source>
        <dbReference type="ARBA" id="ARBA00022603"/>
    </source>
</evidence>
<accession>A0A382G2G6</accession>
<comment type="catalytic activity">
    <reaction evidence="8">
        <text>a 2'-deoxycytidine in DNA + S-adenosyl-L-methionine = an N(4)-methyl-2'-deoxycytidine in DNA + S-adenosyl-L-homocysteine + H(+)</text>
        <dbReference type="Rhea" id="RHEA:16857"/>
        <dbReference type="Rhea" id="RHEA-COMP:11369"/>
        <dbReference type="Rhea" id="RHEA-COMP:13674"/>
        <dbReference type="ChEBI" id="CHEBI:15378"/>
        <dbReference type="ChEBI" id="CHEBI:57856"/>
        <dbReference type="ChEBI" id="CHEBI:59789"/>
        <dbReference type="ChEBI" id="CHEBI:85452"/>
        <dbReference type="ChEBI" id="CHEBI:137933"/>
        <dbReference type="EC" id="2.1.1.113"/>
    </reaction>
</comment>
<protein>
    <recommendedName>
        <fullName evidence="2">site-specific DNA-methyltransferase (cytosine-N(4)-specific)</fullName>
        <ecNumber evidence="2">2.1.1.113</ecNumber>
    </recommendedName>
</protein>
<keyword evidence="3" id="KW-0489">Methyltransferase</keyword>
<dbReference type="InterPro" id="IPR002941">
    <property type="entry name" value="DNA_methylase_N4/N6"/>
</dbReference>
<dbReference type="Pfam" id="PF01555">
    <property type="entry name" value="N6_N4_Mtase"/>
    <property type="match status" value="1"/>
</dbReference>
<comment type="similarity">
    <text evidence="1">Belongs to the N(4)/N(6)-methyltransferase family. N(4) subfamily.</text>
</comment>
<dbReference type="InterPro" id="IPR001091">
    <property type="entry name" value="RM_Methyltransferase"/>
</dbReference>
<dbReference type="GO" id="GO:0005737">
    <property type="term" value="C:cytoplasm"/>
    <property type="evidence" value="ECO:0007669"/>
    <property type="project" value="TreeGrafter"/>
</dbReference>
<dbReference type="GO" id="GO:0015667">
    <property type="term" value="F:site-specific DNA-methyltransferase (cytosine-N4-specific) activity"/>
    <property type="evidence" value="ECO:0007669"/>
    <property type="project" value="UniProtKB-EC"/>
</dbReference>
<dbReference type="InterPro" id="IPR029063">
    <property type="entry name" value="SAM-dependent_MTases_sf"/>
</dbReference>
<evidence type="ECO:0000259" key="9">
    <source>
        <dbReference type="Pfam" id="PF01555"/>
    </source>
</evidence>
<evidence type="ECO:0000256" key="4">
    <source>
        <dbReference type="ARBA" id="ARBA00022679"/>
    </source>
</evidence>
<evidence type="ECO:0000256" key="8">
    <source>
        <dbReference type="ARBA" id="ARBA00049120"/>
    </source>
</evidence>
<dbReference type="EC" id="2.1.1.113" evidence="2"/>
<dbReference type="PRINTS" id="PR00508">
    <property type="entry name" value="S21N4MTFRASE"/>
</dbReference>
<dbReference type="InterPro" id="IPR017985">
    <property type="entry name" value="MeTrfase_CN4_CS"/>
</dbReference>
<proteinExistence type="inferred from homology"/>
<evidence type="ECO:0000313" key="10">
    <source>
        <dbReference type="EMBL" id="SVB68763.1"/>
    </source>
</evidence>
<keyword evidence="4" id="KW-0808">Transferase</keyword>
<reference evidence="10" key="1">
    <citation type="submission" date="2018-05" db="EMBL/GenBank/DDBJ databases">
        <authorList>
            <person name="Lanie J.A."/>
            <person name="Ng W.-L."/>
            <person name="Kazmierczak K.M."/>
            <person name="Andrzejewski T.M."/>
            <person name="Davidsen T.M."/>
            <person name="Wayne K.J."/>
            <person name="Tettelin H."/>
            <person name="Glass J.I."/>
            <person name="Rusch D."/>
            <person name="Podicherti R."/>
            <person name="Tsui H.-C.T."/>
            <person name="Winkler M.E."/>
        </authorList>
    </citation>
    <scope>NUCLEOTIDE SEQUENCE</scope>
</reference>
<evidence type="ECO:0000256" key="5">
    <source>
        <dbReference type="ARBA" id="ARBA00022691"/>
    </source>
</evidence>
<dbReference type="PANTHER" id="PTHR13370:SF3">
    <property type="entry name" value="TRNA (GUANINE(10)-N2)-METHYLTRANSFERASE HOMOLOG"/>
    <property type="match status" value="1"/>
</dbReference>
<dbReference type="AlphaFoldDB" id="A0A382G2G6"/>
<keyword evidence="6" id="KW-0680">Restriction system</keyword>
<dbReference type="SUPFAM" id="SSF53335">
    <property type="entry name" value="S-adenosyl-L-methionine-dependent methyltransferases"/>
    <property type="match status" value="1"/>
</dbReference>